<comment type="caution">
    <text evidence="2">The sequence shown here is derived from an EMBL/GenBank/DDBJ whole genome shotgun (WGS) entry which is preliminary data.</text>
</comment>
<evidence type="ECO:0000259" key="1">
    <source>
        <dbReference type="Pfam" id="PF09643"/>
    </source>
</evidence>
<dbReference type="EMBL" id="JACIEP010000008">
    <property type="protein sequence ID" value="MBB4036574.1"/>
    <property type="molecule type" value="Genomic_DNA"/>
</dbReference>
<dbReference type="InterPro" id="IPR019096">
    <property type="entry name" value="YopX_protein"/>
</dbReference>
<organism evidence="2 3">
    <name type="scientific">Dysgonomonas hofstadii</name>
    <dbReference type="NCBI Taxonomy" id="637886"/>
    <lineage>
        <taxon>Bacteria</taxon>
        <taxon>Pseudomonadati</taxon>
        <taxon>Bacteroidota</taxon>
        <taxon>Bacteroidia</taxon>
        <taxon>Bacteroidales</taxon>
        <taxon>Dysgonomonadaceae</taxon>
        <taxon>Dysgonomonas</taxon>
    </lineage>
</organism>
<dbReference type="Proteomes" id="UP000555103">
    <property type="component" value="Unassembled WGS sequence"/>
</dbReference>
<feature type="domain" description="YopX protein" evidence="1">
    <location>
        <begin position="7"/>
        <end position="93"/>
    </location>
</feature>
<evidence type="ECO:0000313" key="2">
    <source>
        <dbReference type="EMBL" id="MBB4036574.1"/>
    </source>
</evidence>
<protein>
    <submittedName>
        <fullName evidence="2">Putative phage protein (TIGR01671 family)</fullName>
    </submittedName>
</protein>
<accession>A0A840CSF0</accession>
<dbReference type="Gene3D" id="2.30.30.290">
    <property type="entry name" value="YopX-like domains"/>
    <property type="match status" value="1"/>
</dbReference>
<proteinExistence type="predicted"/>
<reference evidence="2 3" key="1">
    <citation type="submission" date="2020-08" db="EMBL/GenBank/DDBJ databases">
        <title>Genomic Encyclopedia of Type Strains, Phase IV (KMG-IV): sequencing the most valuable type-strain genomes for metagenomic binning, comparative biology and taxonomic classification.</title>
        <authorList>
            <person name="Goeker M."/>
        </authorList>
    </citation>
    <scope>NUCLEOTIDE SEQUENCE [LARGE SCALE GENOMIC DNA]</scope>
    <source>
        <strain evidence="2 3">DSM 104969</strain>
    </source>
</reference>
<name>A0A840CSF0_9BACT</name>
<sequence>MKYCICTEENQYKKVIGVIPETVGQFTGLTDKNGKEIYEGDIMEDYTGRYYWIEFYKSGFWVNGGQNGSDWKLHSMNNNIKVVGNIHDNPELLTNG</sequence>
<evidence type="ECO:0000313" key="3">
    <source>
        <dbReference type="Proteomes" id="UP000555103"/>
    </source>
</evidence>
<keyword evidence="3" id="KW-1185">Reference proteome</keyword>
<dbReference type="Pfam" id="PF09643">
    <property type="entry name" value="YopX"/>
    <property type="match status" value="1"/>
</dbReference>
<gene>
    <name evidence="2" type="ORF">GGR21_002480</name>
</gene>
<dbReference type="InterPro" id="IPR023385">
    <property type="entry name" value="YopX-like_C"/>
</dbReference>
<dbReference type="SUPFAM" id="SSF159006">
    <property type="entry name" value="YopX-like"/>
    <property type="match status" value="1"/>
</dbReference>
<dbReference type="AlphaFoldDB" id="A0A840CSF0"/>